<dbReference type="GO" id="GO:0032259">
    <property type="term" value="P:methylation"/>
    <property type="evidence" value="ECO:0007669"/>
    <property type="project" value="UniProtKB-KW"/>
</dbReference>
<evidence type="ECO:0000313" key="12">
    <source>
        <dbReference type="Proteomes" id="UP000512167"/>
    </source>
</evidence>
<evidence type="ECO:0000259" key="10">
    <source>
        <dbReference type="Pfam" id="PF02384"/>
    </source>
</evidence>
<dbReference type="InterPro" id="IPR051537">
    <property type="entry name" value="DNA_Adenine_Mtase"/>
</dbReference>
<dbReference type="Gene3D" id="3.90.220.20">
    <property type="entry name" value="DNA methylase specificity domains"/>
    <property type="match status" value="1"/>
</dbReference>
<gene>
    <name evidence="11" type="ORF">HF295_00340</name>
</gene>
<dbReference type="SUPFAM" id="SSF53335">
    <property type="entry name" value="S-adenosyl-L-methionine-dependent methyltransferases"/>
    <property type="match status" value="1"/>
</dbReference>
<reference evidence="11 12" key="1">
    <citation type="submission" date="2020-04" db="EMBL/GenBank/DDBJ databases">
        <authorList>
            <person name="Zheng R.K."/>
            <person name="Sun C.M."/>
        </authorList>
    </citation>
    <scope>NUCLEOTIDE SEQUENCE [LARGE SCALE GENOMIC DNA]</scope>
    <source>
        <strain evidence="12">zrk29</strain>
    </source>
</reference>
<evidence type="ECO:0000256" key="8">
    <source>
        <dbReference type="ARBA" id="ARBA00047942"/>
    </source>
</evidence>
<dbReference type="Proteomes" id="UP000512167">
    <property type="component" value="Chromosome"/>
</dbReference>
<name>A0A7L6MZH1_9MOLU</name>
<comment type="similarity">
    <text evidence="1">Belongs to the type-I restriction system S methylase family.</text>
</comment>
<dbReference type="RefSeq" id="WP_312031854.1">
    <property type="nucleotide sequence ID" value="NZ_CP051151.1"/>
</dbReference>
<dbReference type="InterPro" id="IPR000055">
    <property type="entry name" value="Restrct_endonuc_typeI_TRD"/>
</dbReference>
<dbReference type="Gene3D" id="3.40.50.150">
    <property type="entry name" value="Vaccinia Virus protein VP39"/>
    <property type="match status" value="1"/>
</dbReference>
<dbReference type="GO" id="GO:0008170">
    <property type="term" value="F:N-methyltransferase activity"/>
    <property type="evidence" value="ECO:0007669"/>
    <property type="project" value="InterPro"/>
</dbReference>
<dbReference type="AlphaFoldDB" id="A0A7L6MZH1"/>
<dbReference type="PANTHER" id="PTHR42933">
    <property type="entry name" value="SLR6095 PROTEIN"/>
    <property type="match status" value="1"/>
</dbReference>
<keyword evidence="5" id="KW-0949">S-adenosyl-L-methionine</keyword>
<keyword evidence="6" id="KW-0680">Restriction system</keyword>
<feature type="domain" description="Type I restriction modification DNA specificity" evidence="9">
    <location>
        <begin position="443"/>
        <end position="567"/>
    </location>
</feature>
<evidence type="ECO:0000256" key="6">
    <source>
        <dbReference type="ARBA" id="ARBA00022747"/>
    </source>
</evidence>
<evidence type="ECO:0000256" key="1">
    <source>
        <dbReference type="ARBA" id="ARBA00010923"/>
    </source>
</evidence>
<evidence type="ECO:0000313" key="11">
    <source>
        <dbReference type="EMBL" id="QLY39386.1"/>
    </source>
</evidence>
<sequence length="578" mass="66527">MENKIKQLFWNISNVIRGYHSQREMFDVFVSVFFLYYISDKYNADIRNVKINRDHLKTKNITKEELEVLDYFESLPYFNTFKKNDLDLVLNELSKFDSNSYIYIIEQLLDIDHFEIGEATTNLYLTKLSQRLFGDIRGSFVDLCSGYGTFILNTFNKNDRTTKIDSYELNDSNTYIQKALSLIMGINNNVHRANVLTDLGNEKYDYVFSSPPLGLRVQRQIVEQSIHSSDSIISSYLRANSTEWLFVNKVLSSLKDTGRAVVIVSNGTLFKTVDEDIRKTIIENNMLEGVINLSSGLLGRHTGIEGSLLIFGNNTNSFIKMVDASEIYSKERHNKYLSDFDIDKIMSLYESEKSHISLDSLRENDYVLLKKRYEFVGELDDFITVGDIIEDTFRGIQISSRDYEKKIVKKGTEGSIQLLSLGNISEHFIDSDLDTINPEGIRYQRYILEDGDFIISAKGSKIKTSVYDKSILKGVTVPLGNVMVLRIDKEKYNPHFLKVFLNTPLGLKLLENAQTGSTIVNLNKKNLLELKIPNIKLEEQNRIAVDYLVAVDSYSYALKEVEKKQLELDSFFKNQSWE</sequence>
<dbReference type="EC" id="2.1.1.72" evidence="2"/>
<evidence type="ECO:0000256" key="7">
    <source>
        <dbReference type="ARBA" id="ARBA00023125"/>
    </source>
</evidence>
<keyword evidence="4" id="KW-0808">Transferase</keyword>
<keyword evidence="12" id="KW-1185">Reference proteome</keyword>
<evidence type="ECO:0000256" key="3">
    <source>
        <dbReference type="ARBA" id="ARBA00022603"/>
    </source>
</evidence>
<keyword evidence="7" id="KW-0238">DNA-binding</keyword>
<feature type="domain" description="DNA methylase adenine-specific" evidence="10">
    <location>
        <begin position="101"/>
        <end position="376"/>
    </location>
</feature>
<dbReference type="InterPro" id="IPR003356">
    <property type="entry name" value="DNA_methylase_A-5"/>
</dbReference>
<evidence type="ECO:0000256" key="2">
    <source>
        <dbReference type="ARBA" id="ARBA00011900"/>
    </source>
</evidence>
<dbReference type="SUPFAM" id="SSF116734">
    <property type="entry name" value="DNA methylase specificity domain"/>
    <property type="match status" value="1"/>
</dbReference>
<accession>A0A7L6MZH1</accession>
<dbReference type="GO" id="GO:0009007">
    <property type="term" value="F:site-specific DNA-methyltransferase (adenine-specific) activity"/>
    <property type="evidence" value="ECO:0007669"/>
    <property type="project" value="UniProtKB-EC"/>
</dbReference>
<dbReference type="KEGG" id="tbk:HF295_00340"/>
<dbReference type="Pfam" id="PF02384">
    <property type="entry name" value="N6_Mtase"/>
    <property type="match status" value="1"/>
</dbReference>
<dbReference type="InterPro" id="IPR044946">
    <property type="entry name" value="Restrct_endonuc_typeI_TRD_sf"/>
</dbReference>
<evidence type="ECO:0000256" key="5">
    <source>
        <dbReference type="ARBA" id="ARBA00022691"/>
    </source>
</evidence>
<dbReference type="EMBL" id="CP051151">
    <property type="protein sequence ID" value="QLY39386.1"/>
    <property type="molecule type" value="Genomic_DNA"/>
</dbReference>
<evidence type="ECO:0000256" key="4">
    <source>
        <dbReference type="ARBA" id="ARBA00022679"/>
    </source>
</evidence>
<comment type="catalytic activity">
    <reaction evidence="8">
        <text>a 2'-deoxyadenosine in DNA + S-adenosyl-L-methionine = an N(6)-methyl-2'-deoxyadenosine in DNA + S-adenosyl-L-homocysteine + H(+)</text>
        <dbReference type="Rhea" id="RHEA:15197"/>
        <dbReference type="Rhea" id="RHEA-COMP:12418"/>
        <dbReference type="Rhea" id="RHEA-COMP:12419"/>
        <dbReference type="ChEBI" id="CHEBI:15378"/>
        <dbReference type="ChEBI" id="CHEBI:57856"/>
        <dbReference type="ChEBI" id="CHEBI:59789"/>
        <dbReference type="ChEBI" id="CHEBI:90615"/>
        <dbReference type="ChEBI" id="CHEBI:90616"/>
        <dbReference type="EC" id="2.1.1.72"/>
    </reaction>
</comment>
<dbReference type="Pfam" id="PF01420">
    <property type="entry name" value="Methylase_S"/>
    <property type="match status" value="1"/>
</dbReference>
<keyword evidence="3 11" id="KW-0489">Methyltransferase</keyword>
<dbReference type="InterPro" id="IPR029063">
    <property type="entry name" value="SAM-dependent_MTases_sf"/>
</dbReference>
<protein>
    <recommendedName>
        <fullName evidence="2">site-specific DNA-methyltransferase (adenine-specific)</fullName>
        <ecNumber evidence="2">2.1.1.72</ecNumber>
    </recommendedName>
</protein>
<dbReference type="GO" id="GO:0009307">
    <property type="term" value="P:DNA restriction-modification system"/>
    <property type="evidence" value="ECO:0007669"/>
    <property type="project" value="UniProtKB-KW"/>
</dbReference>
<dbReference type="PANTHER" id="PTHR42933:SF1">
    <property type="entry name" value="SITE-SPECIFIC DNA-METHYLTRANSFERASE (ADENINE-SPECIFIC)"/>
    <property type="match status" value="1"/>
</dbReference>
<proteinExistence type="inferred from homology"/>
<dbReference type="GO" id="GO:0003677">
    <property type="term" value="F:DNA binding"/>
    <property type="evidence" value="ECO:0007669"/>
    <property type="project" value="UniProtKB-KW"/>
</dbReference>
<evidence type="ECO:0000259" key="9">
    <source>
        <dbReference type="Pfam" id="PF01420"/>
    </source>
</evidence>
<organism evidence="11 12">
    <name type="scientific">Hujiaoplasma nucleasis</name>
    <dbReference type="NCBI Taxonomy" id="2725268"/>
    <lineage>
        <taxon>Bacteria</taxon>
        <taxon>Bacillati</taxon>
        <taxon>Mycoplasmatota</taxon>
        <taxon>Mollicutes</taxon>
        <taxon>Candidatus Izemoplasmatales</taxon>
        <taxon>Hujiaoplasmataceae</taxon>
        <taxon>Hujiaoplasma</taxon>
    </lineage>
</organism>